<dbReference type="SUPFAM" id="SSF51338">
    <property type="entry name" value="Composite domain of metallo-dependent hydrolases"/>
    <property type="match status" value="1"/>
</dbReference>
<dbReference type="Gene3D" id="2.30.40.10">
    <property type="entry name" value="Urease, subunit C, domain 1"/>
    <property type="match status" value="1"/>
</dbReference>
<protein>
    <submittedName>
        <fullName evidence="3">D-hydantoinase</fullName>
        <ecNumber evidence="3">3.5.2.-</ecNumber>
    </submittedName>
</protein>
<dbReference type="InterPro" id="IPR011059">
    <property type="entry name" value="Metal-dep_hydrolase_composite"/>
</dbReference>
<dbReference type="InterPro" id="IPR006680">
    <property type="entry name" value="Amidohydro-rel"/>
</dbReference>
<comment type="caution">
    <text evidence="3">The sequence shown here is derived from an EMBL/GenBank/DDBJ whole genome shotgun (WGS) entry which is preliminary data.</text>
</comment>
<keyword evidence="3" id="KW-0378">Hydrolase</keyword>
<dbReference type="EMBL" id="VSSQ01146105">
    <property type="protein sequence ID" value="MPN64767.1"/>
    <property type="molecule type" value="Genomic_DNA"/>
</dbReference>
<dbReference type="PANTHER" id="PTHR11647">
    <property type="entry name" value="HYDRANTOINASE/DIHYDROPYRIMIDINASE FAMILY MEMBER"/>
    <property type="match status" value="1"/>
</dbReference>
<accession>A0A645JN49</accession>
<comment type="cofactor">
    <cofactor evidence="1">
        <name>Zn(2+)</name>
        <dbReference type="ChEBI" id="CHEBI:29105"/>
    </cofactor>
</comment>
<proteinExistence type="predicted"/>
<dbReference type="EC" id="3.5.2.-" evidence="3"/>
<feature type="domain" description="Amidohydrolase-related" evidence="2">
    <location>
        <begin position="10"/>
        <end position="93"/>
    </location>
</feature>
<evidence type="ECO:0000256" key="1">
    <source>
        <dbReference type="ARBA" id="ARBA00001947"/>
    </source>
</evidence>
<sequence>MLPLMLTEAAKRHMELEEITPLLSENTCKNLGLYPKKGCIAVGSDADFVIVDTEKKYKLSKDEMYTKAKDVNVLFDSLEVQGKPIYTILRGEILMENGVVDISKKGYGRFVPKAEY</sequence>
<dbReference type="Pfam" id="PF01979">
    <property type="entry name" value="Amidohydro_1"/>
    <property type="match status" value="1"/>
</dbReference>
<reference evidence="3" key="1">
    <citation type="submission" date="2019-08" db="EMBL/GenBank/DDBJ databases">
        <authorList>
            <person name="Kucharzyk K."/>
            <person name="Murdoch R.W."/>
            <person name="Higgins S."/>
            <person name="Loffler F."/>
        </authorList>
    </citation>
    <scope>NUCLEOTIDE SEQUENCE</scope>
</reference>
<dbReference type="InterPro" id="IPR050378">
    <property type="entry name" value="Metallo-dep_Hydrolases_sf"/>
</dbReference>
<evidence type="ECO:0000259" key="2">
    <source>
        <dbReference type="Pfam" id="PF01979"/>
    </source>
</evidence>
<name>A0A645JN49_9ZZZZ</name>
<dbReference type="Gene3D" id="3.20.20.140">
    <property type="entry name" value="Metal-dependent hydrolases"/>
    <property type="match status" value="1"/>
</dbReference>
<gene>
    <name evidence="3" type="ORF">SDC9_212544</name>
</gene>
<evidence type="ECO:0000313" key="3">
    <source>
        <dbReference type="EMBL" id="MPN64767.1"/>
    </source>
</evidence>
<organism evidence="3">
    <name type="scientific">bioreactor metagenome</name>
    <dbReference type="NCBI Taxonomy" id="1076179"/>
    <lineage>
        <taxon>unclassified sequences</taxon>
        <taxon>metagenomes</taxon>
        <taxon>ecological metagenomes</taxon>
    </lineage>
</organism>
<dbReference type="GO" id="GO:0016810">
    <property type="term" value="F:hydrolase activity, acting on carbon-nitrogen (but not peptide) bonds"/>
    <property type="evidence" value="ECO:0007669"/>
    <property type="project" value="InterPro"/>
</dbReference>
<dbReference type="PANTHER" id="PTHR11647:SF1">
    <property type="entry name" value="COLLAPSIN RESPONSE MEDIATOR PROTEIN"/>
    <property type="match status" value="1"/>
</dbReference>
<dbReference type="AlphaFoldDB" id="A0A645JN49"/>